<dbReference type="Proteomes" id="UP000008237">
    <property type="component" value="Unassembled WGS sequence"/>
</dbReference>
<dbReference type="PANTHER" id="PTHR11616:SF320">
    <property type="entry name" value="SODIUM-DEPENDENT NORADRENALINE TRANSPORTER"/>
    <property type="match status" value="1"/>
</dbReference>
<keyword evidence="11 14" id="KW-0472">Membrane</keyword>
<dbReference type="EMBL" id="GL445930">
    <property type="protein sequence ID" value="EFN88759.1"/>
    <property type="molecule type" value="Genomic_DNA"/>
</dbReference>
<comment type="similarity">
    <text evidence="2">Belongs to the sodium:neurotransmitter symporter (SNF) (TC 2.A.22) family.</text>
</comment>
<keyword evidence="7" id="KW-0532">Neurotransmitter transport</keyword>
<evidence type="ECO:0000256" key="1">
    <source>
        <dbReference type="ARBA" id="ARBA00004651"/>
    </source>
</evidence>
<keyword evidence="6" id="KW-0479">Metal-binding</keyword>
<feature type="transmembrane region" description="Helical" evidence="14">
    <location>
        <begin position="155"/>
        <end position="178"/>
    </location>
</feature>
<evidence type="ECO:0000256" key="7">
    <source>
        <dbReference type="ARBA" id="ARBA00022775"/>
    </source>
</evidence>
<keyword evidence="9 14" id="KW-1133">Transmembrane helix</keyword>
<keyword evidence="12" id="KW-1015">Disulfide bond</keyword>
<evidence type="ECO:0000256" key="10">
    <source>
        <dbReference type="ARBA" id="ARBA00023053"/>
    </source>
</evidence>
<keyword evidence="8" id="KW-0769">Symport</keyword>
<keyword evidence="16" id="KW-1185">Reference proteome</keyword>
<protein>
    <submittedName>
        <fullName evidence="15">Sodium-dependent noradrenaline transporter</fullName>
    </submittedName>
</protein>
<dbReference type="GO" id="GO:0006865">
    <property type="term" value="P:amino acid transport"/>
    <property type="evidence" value="ECO:0007669"/>
    <property type="project" value="TreeGrafter"/>
</dbReference>
<evidence type="ECO:0000256" key="14">
    <source>
        <dbReference type="SAM" id="Phobius"/>
    </source>
</evidence>
<dbReference type="SUPFAM" id="SSF161070">
    <property type="entry name" value="SNF-like"/>
    <property type="match status" value="1"/>
</dbReference>
<dbReference type="GO" id="GO:0015874">
    <property type="term" value="P:norepinephrine transport"/>
    <property type="evidence" value="ECO:0007669"/>
    <property type="project" value="TreeGrafter"/>
</dbReference>
<gene>
    <name evidence="15" type="ORF">EAI_12997</name>
</gene>
<dbReference type="GO" id="GO:0005330">
    <property type="term" value="F:dopamine:sodium symporter activity"/>
    <property type="evidence" value="ECO:0007669"/>
    <property type="project" value="TreeGrafter"/>
</dbReference>
<reference evidence="15 16" key="1">
    <citation type="journal article" date="2010" name="Science">
        <title>Genomic comparison of the ants Camponotus floridanus and Harpegnathos saltator.</title>
        <authorList>
            <person name="Bonasio R."/>
            <person name="Zhang G."/>
            <person name="Ye C."/>
            <person name="Mutti N.S."/>
            <person name="Fang X."/>
            <person name="Qin N."/>
            <person name="Donahue G."/>
            <person name="Yang P."/>
            <person name="Li Q."/>
            <person name="Li C."/>
            <person name="Zhang P."/>
            <person name="Huang Z."/>
            <person name="Berger S.L."/>
            <person name="Reinberg D."/>
            <person name="Wang J."/>
            <person name="Liebig J."/>
        </authorList>
    </citation>
    <scope>NUCLEOTIDE SEQUENCE [LARGE SCALE GENOMIC DNA]</scope>
    <source>
        <strain evidence="15 16">R22 G/1</strain>
    </source>
</reference>
<proteinExistence type="inferred from homology"/>
<sequence>MERLCSTRSASCRSVRVDPEYMSKLRRASSFFSKEIVNGRSDERECTLEEQCRCPRDSSRGHFDLEGGFYFFHLLDRYAAGYSMLFAVLAETIAVSWIYGTDRFCADIKDMIGFSPGIYWRVCWKVIAPLFLMFIIVYGLMGYEPLTYEDYVYPVWANILGWLIACSSIIMIPGMAIYKIMKTPGSIIQKFKILTTPWRDTQHQRNDLSSVANGAIRRSFIAEQDFEITKDHELSKEQTEVMIQPRQSVKGCDPPPELV</sequence>
<organism evidence="16">
    <name type="scientific">Harpegnathos saltator</name>
    <name type="common">Jerdon's jumping ant</name>
    <dbReference type="NCBI Taxonomy" id="610380"/>
    <lineage>
        <taxon>Eukaryota</taxon>
        <taxon>Metazoa</taxon>
        <taxon>Ecdysozoa</taxon>
        <taxon>Arthropoda</taxon>
        <taxon>Hexapoda</taxon>
        <taxon>Insecta</taxon>
        <taxon>Pterygota</taxon>
        <taxon>Neoptera</taxon>
        <taxon>Endopterygota</taxon>
        <taxon>Hymenoptera</taxon>
        <taxon>Apocrita</taxon>
        <taxon>Aculeata</taxon>
        <taxon>Formicoidea</taxon>
        <taxon>Formicidae</taxon>
        <taxon>Ponerinae</taxon>
        <taxon>Ponerini</taxon>
        <taxon>Harpegnathos</taxon>
    </lineage>
</organism>
<feature type="transmembrane region" description="Helical" evidence="14">
    <location>
        <begin position="79"/>
        <end position="101"/>
    </location>
</feature>
<comment type="subcellular location">
    <subcellularLocation>
        <location evidence="1">Cell membrane</location>
        <topology evidence="1">Multi-pass membrane protein</topology>
    </subcellularLocation>
</comment>
<keyword evidence="4" id="KW-1003">Cell membrane</keyword>
<dbReference type="GO" id="GO:0042734">
    <property type="term" value="C:presynaptic membrane"/>
    <property type="evidence" value="ECO:0007669"/>
    <property type="project" value="TreeGrafter"/>
</dbReference>
<keyword evidence="10" id="KW-0915">Sodium</keyword>
<evidence type="ECO:0000256" key="3">
    <source>
        <dbReference type="ARBA" id="ARBA00022448"/>
    </source>
</evidence>
<dbReference type="GO" id="GO:0051583">
    <property type="term" value="P:dopamine uptake involved in synaptic transmission"/>
    <property type="evidence" value="ECO:0007669"/>
    <property type="project" value="TreeGrafter"/>
</dbReference>
<evidence type="ECO:0000256" key="12">
    <source>
        <dbReference type="ARBA" id="ARBA00023157"/>
    </source>
</evidence>
<dbReference type="Pfam" id="PF00209">
    <property type="entry name" value="SNF"/>
    <property type="match status" value="1"/>
</dbReference>
<accession>E2B666</accession>
<evidence type="ECO:0000256" key="13">
    <source>
        <dbReference type="ARBA" id="ARBA00023180"/>
    </source>
</evidence>
<dbReference type="PRINTS" id="PR00176">
    <property type="entry name" value="NANEUSMPORT"/>
</dbReference>
<dbReference type="GO" id="GO:0030424">
    <property type="term" value="C:axon"/>
    <property type="evidence" value="ECO:0007669"/>
    <property type="project" value="TreeGrafter"/>
</dbReference>
<evidence type="ECO:0000313" key="15">
    <source>
        <dbReference type="EMBL" id="EFN88759.1"/>
    </source>
</evidence>
<dbReference type="PROSITE" id="PS50267">
    <property type="entry name" value="NA_NEUROTRAN_SYMP_3"/>
    <property type="match status" value="1"/>
</dbReference>
<evidence type="ECO:0000256" key="2">
    <source>
        <dbReference type="ARBA" id="ARBA00006459"/>
    </source>
</evidence>
<evidence type="ECO:0000256" key="4">
    <source>
        <dbReference type="ARBA" id="ARBA00022475"/>
    </source>
</evidence>
<dbReference type="GO" id="GO:0032809">
    <property type="term" value="C:neuronal cell body membrane"/>
    <property type="evidence" value="ECO:0007669"/>
    <property type="project" value="TreeGrafter"/>
</dbReference>
<dbReference type="InterPro" id="IPR000175">
    <property type="entry name" value="Na/ntran_symport"/>
</dbReference>
<keyword evidence="13" id="KW-0325">Glycoprotein</keyword>
<evidence type="ECO:0000256" key="8">
    <source>
        <dbReference type="ARBA" id="ARBA00022847"/>
    </source>
</evidence>
<dbReference type="PANTHER" id="PTHR11616">
    <property type="entry name" value="SODIUM/CHLORIDE DEPENDENT TRANSPORTER"/>
    <property type="match status" value="1"/>
</dbReference>
<evidence type="ECO:0000256" key="6">
    <source>
        <dbReference type="ARBA" id="ARBA00022723"/>
    </source>
</evidence>
<dbReference type="OrthoDB" id="6581954at2759"/>
<dbReference type="InParanoid" id="E2B666"/>
<dbReference type="GO" id="GO:0046872">
    <property type="term" value="F:metal ion binding"/>
    <property type="evidence" value="ECO:0007669"/>
    <property type="project" value="UniProtKB-KW"/>
</dbReference>
<feature type="transmembrane region" description="Helical" evidence="14">
    <location>
        <begin position="122"/>
        <end position="143"/>
    </location>
</feature>
<evidence type="ECO:0000256" key="9">
    <source>
        <dbReference type="ARBA" id="ARBA00022989"/>
    </source>
</evidence>
<keyword evidence="3" id="KW-0813">Transport</keyword>
<evidence type="ECO:0000256" key="11">
    <source>
        <dbReference type="ARBA" id="ARBA00023136"/>
    </source>
</evidence>
<dbReference type="InterPro" id="IPR037272">
    <property type="entry name" value="SNS_sf"/>
</dbReference>
<evidence type="ECO:0000313" key="16">
    <source>
        <dbReference type="Proteomes" id="UP000008237"/>
    </source>
</evidence>
<dbReference type="AlphaFoldDB" id="E2B666"/>
<name>E2B666_HARSA</name>
<evidence type="ECO:0000256" key="5">
    <source>
        <dbReference type="ARBA" id="ARBA00022692"/>
    </source>
</evidence>
<keyword evidence="5 14" id="KW-0812">Transmembrane</keyword>